<dbReference type="EMBL" id="PKKO01000003">
    <property type="protein sequence ID" value="PKY72277.1"/>
    <property type="molecule type" value="Genomic_DNA"/>
</dbReference>
<evidence type="ECO:0000313" key="3">
    <source>
        <dbReference type="EMBL" id="PKY72277.1"/>
    </source>
</evidence>
<organism evidence="3 4">
    <name type="scientific">Winkia neuii</name>
    <dbReference type="NCBI Taxonomy" id="33007"/>
    <lineage>
        <taxon>Bacteria</taxon>
        <taxon>Bacillati</taxon>
        <taxon>Actinomycetota</taxon>
        <taxon>Actinomycetes</taxon>
        <taxon>Actinomycetales</taxon>
        <taxon>Actinomycetaceae</taxon>
        <taxon>Winkia</taxon>
    </lineage>
</organism>
<keyword evidence="2" id="KW-0472">Membrane</keyword>
<dbReference type="Proteomes" id="UP000235122">
    <property type="component" value="Unassembled WGS sequence"/>
</dbReference>
<dbReference type="GeneID" id="35866793"/>
<feature type="transmembrane region" description="Helical" evidence="2">
    <location>
        <begin position="196"/>
        <end position="220"/>
    </location>
</feature>
<dbReference type="RefSeq" id="WP_024331842.1">
    <property type="nucleotide sequence ID" value="NZ_JASOXK010000005.1"/>
</dbReference>
<comment type="caution">
    <text evidence="3">The sequence shown here is derived from an EMBL/GenBank/DDBJ whole genome shotgun (WGS) entry which is preliminary data.</text>
</comment>
<name>A0A2I1IME7_9ACTO</name>
<evidence type="ECO:0000256" key="1">
    <source>
        <dbReference type="SAM" id="MobiDB-lite"/>
    </source>
</evidence>
<reference evidence="3 4" key="1">
    <citation type="submission" date="2017-12" db="EMBL/GenBank/DDBJ databases">
        <title>Phylogenetic diversity of female urinary microbiome.</title>
        <authorList>
            <person name="Thomas-White K."/>
            <person name="Wolfe A.J."/>
        </authorList>
    </citation>
    <scope>NUCLEOTIDE SEQUENCE [LARGE SCALE GENOMIC DNA]</scope>
    <source>
        <strain evidence="3 4">UMB0402</strain>
    </source>
</reference>
<proteinExistence type="predicted"/>
<sequence>MADPQEPRYGVRLPRDSKGRPILPDGSTYVPPRADTSAEVTPAPWPPKPGQWSTKSKRKKKTSLVLPLVLILGGLFCALVVAPLGLGATMLFRQPAGLQEAFHSSAASQVREGTKVAMSQMGITYVGFEKDGQGDGCSLEHGKGRTELVPAPFSPKVYIAPILAAGDYTFHCDYQGVATDSAQYLDPDFQGGLSPIFAIGIQVFVFASFVAVGIGAVVLVRRRSRKR</sequence>
<evidence type="ECO:0000256" key="2">
    <source>
        <dbReference type="SAM" id="Phobius"/>
    </source>
</evidence>
<accession>A0A2I1IME7</accession>
<dbReference type="STRING" id="33007.HMPREF3198_00201"/>
<gene>
    <name evidence="3" type="ORF">CYJ19_05355</name>
</gene>
<evidence type="ECO:0000313" key="4">
    <source>
        <dbReference type="Proteomes" id="UP000235122"/>
    </source>
</evidence>
<keyword evidence="2" id="KW-0812">Transmembrane</keyword>
<feature type="region of interest" description="Disordered" evidence="1">
    <location>
        <begin position="1"/>
        <end position="57"/>
    </location>
</feature>
<feature type="transmembrane region" description="Helical" evidence="2">
    <location>
        <begin position="64"/>
        <end position="86"/>
    </location>
</feature>
<keyword evidence="4" id="KW-1185">Reference proteome</keyword>
<keyword evidence="2" id="KW-1133">Transmembrane helix</keyword>
<dbReference type="AlphaFoldDB" id="A0A2I1IME7"/>
<protein>
    <submittedName>
        <fullName evidence="3">Uncharacterized protein</fullName>
    </submittedName>
</protein>